<keyword evidence="3" id="KW-1185">Reference proteome</keyword>
<protein>
    <submittedName>
        <fullName evidence="2">YybH</fullName>
    </submittedName>
</protein>
<evidence type="ECO:0000259" key="1">
    <source>
        <dbReference type="Pfam" id="PF13474"/>
    </source>
</evidence>
<evidence type="ECO:0000313" key="3">
    <source>
        <dbReference type="Proteomes" id="UP000001702"/>
    </source>
</evidence>
<dbReference type="EMBL" id="CP001875">
    <property type="protein sequence ID" value="ADD79335.1"/>
    <property type="molecule type" value="Genomic_DNA"/>
</dbReference>
<dbReference type="InterPro" id="IPR032710">
    <property type="entry name" value="NTF2-like_dom_sf"/>
</dbReference>
<dbReference type="KEGG" id="pam:PANA_4168"/>
<dbReference type="InterPro" id="IPR037401">
    <property type="entry name" value="SnoaL-like"/>
</dbReference>
<dbReference type="Gene3D" id="3.10.450.50">
    <property type="match status" value="1"/>
</dbReference>
<evidence type="ECO:0000313" key="2">
    <source>
        <dbReference type="EMBL" id="ADD79335.1"/>
    </source>
</evidence>
<organism evidence="2 3">
    <name type="scientific">Pantoea ananatis (strain LMG 20103)</name>
    <dbReference type="NCBI Taxonomy" id="706191"/>
    <lineage>
        <taxon>Bacteria</taxon>
        <taxon>Pseudomonadati</taxon>
        <taxon>Pseudomonadota</taxon>
        <taxon>Gammaproteobacteria</taxon>
        <taxon>Enterobacterales</taxon>
        <taxon>Erwiniaceae</taxon>
        <taxon>Pantoea</taxon>
    </lineage>
</organism>
<dbReference type="Proteomes" id="UP000001702">
    <property type="component" value="Chromosome"/>
</dbReference>
<dbReference type="eggNOG" id="COG4319">
    <property type="taxonomic scope" value="Bacteria"/>
</dbReference>
<accession>D4GFL5</accession>
<proteinExistence type="predicted"/>
<sequence length="143" mass="15846">MCEEVLMNDHPVLEVVRLCDRAISAGNYDALMKHYAADASLVVKPGMTVTGRVAIRRAFEAIANYFQHQLVVEQGRMEVIEGAGTALVVMETVLCYPDGQGQSVESTRRATYVFRLESDNQWRCTVDNSYGTSLLDPVLSEQG</sequence>
<gene>
    <name evidence="2" type="primary">yybH</name>
    <name evidence="2" type="ordered locus">PANA_4168</name>
</gene>
<dbReference type="AlphaFoldDB" id="D4GFL5"/>
<name>D4GFL5_PANAM</name>
<reference evidence="2 3" key="1">
    <citation type="journal article" date="2010" name="J. Bacteriol.">
        <title>Genome sequence of Pantoea ananatis LMG20103, the causative agent of Eucalyptus blight and dieback.</title>
        <authorList>
            <person name="De Maayer P."/>
            <person name="Chan W.Y."/>
            <person name="Venter S.N."/>
            <person name="Toth I.K."/>
            <person name="Birch P.R."/>
            <person name="Joubert F."/>
            <person name="Coutinho T.A."/>
        </authorList>
    </citation>
    <scope>NUCLEOTIDE SEQUENCE [LARGE SCALE GENOMIC DNA]</scope>
    <source>
        <strain evidence="2 3">LMG 20103</strain>
    </source>
</reference>
<dbReference type="SUPFAM" id="SSF54427">
    <property type="entry name" value="NTF2-like"/>
    <property type="match status" value="1"/>
</dbReference>
<dbReference type="NCBIfam" id="TIGR02246">
    <property type="entry name" value="SgcJ/EcaC family oxidoreductase"/>
    <property type="match status" value="1"/>
</dbReference>
<dbReference type="Pfam" id="PF13474">
    <property type="entry name" value="SnoaL_3"/>
    <property type="match status" value="1"/>
</dbReference>
<feature type="domain" description="SnoaL-like" evidence="1">
    <location>
        <begin position="19"/>
        <end position="123"/>
    </location>
</feature>
<dbReference type="HOGENOM" id="CLU_137417_1_0_6"/>
<dbReference type="InterPro" id="IPR011944">
    <property type="entry name" value="Steroid_delta5-4_isomerase"/>
</dbReference>